<feature type="transmembrane region" description="Helical" evidence="8">
    <location>
        <begin position="289"/>
        <end position="309"/>
    </location>
</feature>
<dbReference type="PANTHER" id="PTHR48021:SF46">
    <property type="entry name" value="MAJOR FACILITATOR SUPERFAMILY (MFS) PROFILE DOMAIN-CONTAINING PROTEIN"/>
    <property type="match status" value="1"/>
</dbReference>
<feature type="transmembrane region" description="Helical" evidence="8">
    <location>
        <begin position="321"/>
        <end position="342"/>
    </location>
</feature>
<dbReference type="EMBL" id="OV121132">
    <property type="protein sequence ID" value="CAH0545997.1"/>
    <property type="molecule type" value="Genomic_DNA"/>
</dbReference>
<feature type="transmembrane region" description="Helical" evidence="8">
    <location>
        <begin position="176"/>
        <end position="193"/>
    </location>
</feature>
<feature type="transmembrane region" description="Helical" evidence="8">
    <location>
        <begin position="148"/>
        <end position="170"/>
    </location>
</feature>
<feature type="transmembrane region" description="Helical" evidence="8">
    <location>
        <begin position="62"/>
        <end position="83"/>
    </location>
</feature>
<dbReference type="InterPro" id="IPR003663">
    <property type="entry name" value="Sugar/inositol_transpt"/>
</dbReference>
<dbReference type="GO" id="GO:0005886">
    <property type="term" value="C:plasma membrane"/>
    <property type="evidence" value="ECO:0007669"/>
    <property type="project" value="UniProtKB-SubCell"/>
</dbReference>
<dbReference type="PROSITE" id="PS00217">
    <property type="entry name" value="SUGAR_TRANSPORT_2"/>
    <property type="match status" value="1"/>
</dbReference>
<proteinExistence type="inferred from homology"/>
<evidence type="ECO:0000256" key="4">
    <source>
        <dbReference type="ARBA" id="ARBA00022989"/>
    </source>
</evidence>
<evidence type="ECO:0000259" key="9">
    <source>
        <dbReference type="PROSITE" id="PS50850"/>
    </source>
</evidence>
<dbReference type="GO" id="GO:0022857">
    <property type="term" value="F:transmembrane transporter activity"/>
    <property type="evidence" value="ECO:0007669"/>
    <property type="project" value="InterPro"/>
</dbReference>
<accession>A0A9P0AP08</accession>
<dbReference type="Proteomes" id="UP001154078">
    <property type="component" value="Chromosome 1"/>
</dbReference>
<dbReference type="PANTHER" id="PTHR48021">
    <property type="match status" value="1"/>
</dbReference>
<evidence type="ECO:0000256" key="2">
    <source>
        <dbReference type="ARBA" id="ARBA00022475"/>
    </source>
</evidence>
<comment type="similarity">
    <text evidence="7">Belongs to the major facilitator superfamily. Sugar transporter (TC 2.A.1.1) family. Trehalose transporter subfamily.</text>
</comment>
<dbReference type="InterPro" id="IPR050549">
    <property type="entry name" value="MFS_Trehalose_Transporter"/>
</dbReference>
<sequence>MKSKVTSVEKKHRNKIYQYVAAFTANLGIICSEMHYGWPSPSLPILINGNYTFQITSEEGSWIAVIPLIGAIFGAFVTGLVVDHLGRKKMVIFSSFPFVVSWLMIGLAKSSTLLYVGRFIAGATDGMSFTAVPMYLGEISEPRIRGLLASVCPVSIVLGLLLINVLGSYLPIDTTAYIATIIPILLFLLFIWMPESPYFHLIKGNKEAAKKSLVKFRGTTNVDEELDRMALGVKEQNENTGKFFDLFTVKCNRKALFIAFGLRTVQQLSGTTAIIIYCKTIFNEARHFMAPNIGPIIFFMVQLIMSAISSSIVDLTGRRPLLIISITGTSFTLLLNGIFLYIKNCTEIDTTDFNFVPIIALIGFVVIFSVGLQTIPLLVMGEIFPTNVKAFALCTADIYFSVIATLVSKFFHWTNEAFGMHVPFFVFTFCCVVGLFFILHCVPETKGKTLEDIQRLLKGEELQDYRRPSKIV</sequence>
<keyword evidence="2" id="KW-1003">Cell membrane</keyword>
<protein>
    <recommendedName>
        <fullName evidence="9">Major facilitator superfamily (MFS) profile domain-containing protein</fullName>
    </recommendedName>
</protein>
<evidence type="ECO:0000256" key="7">
    <source>
        <dbReference type="ARBA" id="ARBA00024348"/>
    </source>
</evidence>
<evidence type="ECO:0000256" key="1">
    <source>
        <dbReference type="ARBA" id="ARBA00004651"/>
    </source>
</evidence>
<evidence type="ECO:0000313" key="11">
    <source>
        <dbReference type="Proteomes" id="UP001154078"/>
    </source>
</evidence>
<feature type="transmembrane region" description="Helical" evidence="8">
    <location>
        <begin position="255"/>
        <end position="277"/>
    </location>
</feature>
<keyword evidence="4 8" id="KW-1133">Transmembrane helix</keyword>
<dbReference type="FunFam" id="1.20.1250.20:FF:000055">
    <property type="entry name" value="Facilitated trehalose transporter Tret1-2 homolog"/>
    <property type="match status" value="1"/>
</dbReference>
<dbReference type="OrthoDB" id="6133115at2759"/>
<dbReference type="AlphaFoldDB" id="A0A9P0AP08"/>
<dbReference type="InterPro" id="IPR005828">
    <property type="entry name" value="MFS_sugar_transport-like"/>
</dbReference>
<reference evidence="10" key="1">
    <citation type="submission" date="2021-12" db="EMBL/GenBank/DDBJ databases">
        <authorList>
            <person name="King R."/>
        </authorList>
    </citation>
    <scope>NUCLEOTIDE SEQUENCE</scope>
</reference>
<evidence type="ECO:0000256" key="8">
    <source>
        <dbReference type="SAM" id="Phobius"/>
    </source>
</evidence>
<dbReference type="InterPro" id="IPR005829">
    <property type="entry name" value="Sugar_transporter_CS"/>
</dbReference>
<keyword evidence="3 8" id="KW-0812">Transmembrane</keyword>
<dbReference type="Gene3D" id="1.20.1250.20">
    <property type="entry name" value="MFS general substrate transporter like domains"/>
    <property type="match status" value="1"/>
</dbReference>
<dbReference type="PRINTS" id="PR00171">
    <property type="entry name" value="SUGRTRNSPORT"/>
</dbReference>
<keyword evidence="11" id="KW-1185">Reference proteome</keyword>
<feature type="transmembrane region" description="Helical" evidence="8">
    <location>
        <begin position="90"/>
        <end position="108"/>
    </location>
</feature>
<feature type="transmembrane region" description="Helical" evidence="8">
    <location>
        <begin position="114"/>
        <end position="136"/>
    </location>
</feature>
<evidence type="ECO:0000256" key="5">
    <source>
        <dbReference type="ARBA" id="ARBA00023136"/>
    </source>
</evidence>
<dbReference type="PROSITE" id="PS00216">
    <property type="entry name" value="SUGAR_TRANSPORT_1"/>
    <property type="match status" value="1"/>
</dbReference>
<evidence type="ECO:0000256" key="3">
    <source>
        <dbReference type="ARBA" id="ARBA00022692"/>
    </source>
</evidence>
<dbReference type="SUPFAM" id="SSF103473">
    <property type="entry name" value="MFS general substrate transporter"/>
    <property type="match status" value="1"/>
</dbReference>
<dbReference type="PROSITE" id="PS50850">
    <property type="entry name" value="MFS"/>
    <property type="match status" value="1"/>
</dbReference>
<evidence type="ECO:0000313" key="10">
    <source>
        <dbReference type="EMBL" id="CAH0545997.1"/>
    </source>
</evidence>
<dbReference type="InterPro" id="IPR036259">
    <property type="entry name" value="MFS_trans_sf"/>
</dbReference>
<dbReference type="Pfam" id="PF00083">
    <property type="entry name" value="Sugar_tr"/>
    <property type="match status" value="1"/>
</dbReference>
<feature type="transmembrane region" description="Helical" evidence="8">
    <location>
        <begin position="16"/>
        <end position="38"/>
    </location>
</feature>
<organism evidence="10 11">
    <name type="scientific">Brassicogethes aeneus</name>
    <name type="common">Rape pollen beetle</name>
    <name type="synonym">Meligethes aeneus</name>
    <dbReference type="NCBI Taxonomy" id="1431903"/>
    <lineage>
        <taxon>Eukaryota</taxon>
        <taxon>Metazoa</taxon>
        <taxon>Ecdysozoa</taxon>
        <taxon>Arthropoda</taxon>
        <taxon>Hexapoda</taxon>
        <taxon>Insecta</taxon>
        <taxon>Pterygota</taxon>
        <taxon>Neoptera</taxon>
        <taxon>Endopterygota</taxon>
        <taxon>Coleoptera</taxon>
        <taxon>Polyphaga</taxon>
        <taxon>Cucujiformia</taxon>
        <taxon>Nitidulidae</taxon>
        <taxon>Meligethinae</taxon>
        <taxon>Brassicogethes</taxon>
    </lineage>
</organism>
<dbReference type="InterPro" id="IPR020846">
    <property type="entry name" value="MFS_dom"/>
</dbReference>
<feature type="transmembrane region" description="Helical" evidence="8">
    <location>
        <begin position="390"/>
        <end position="411"/>
    </location>
</feature>
<comment type="subcellular location">
    <subcellularLocation>
        <location evidence="1">Cell membrane</location>
        <topology evidence="1">Multi-pass membrane protein</topology>
    </subcellularLocation>
</comment>
<evidence type="ECO:0000256" key="6">
    <source>
        <dbReference type="ARBA" id="ARBA00023180"/>
    </source>
</evidence>
<feature type="domain" description="Major facilitator superfamily (MFS) profile" evidence="9">
    <location>
        <begin position="21"/>
        <end position="446"/>
    </location>
</feature>
<name>A0A9P0AP08_BRAAE</name>
<gene>
    <name evidence="10" type="ORF">MELIAE_LOCUS261</name>
</gene>
<keyword evidence="5 8" id="KW-0472">Membrane</keyword>
<feature type="transmembrane region" description="Helical" evidence="8">
    <location>
        <begin position="354"/>
        <end position="378"/>
    </location>
</feature>
<keyword evidence="6" id="KW-0325">Glycoprotein</keyword>
<feature type="transmembrane region" description="Helical" evidence="8">
    <location>
        <begin position="417"/>
        <end position="439"/>
    </location>
</feature>